<sequence>MTPRSRRAPDLKMRALTWLAQREHSASELRTKLLRLAQRSAEDTADAADEAQEGGNAQDASAQVDALLVWLQERGYLSEERFVASRLHTRASRWGERRISQELAQHGLELDTQQRAELRATELDRARALWQRKFGTPPQDERERARQLRFMAARGFEPGLLQRLWREAAEG</sequence>
<evidence type="ECO:0000313" key="8">
    <source>
        <dbReference type="Proteomes" id="UP001606099"/>
    </source>
</evidence>
<dbReference type="Pfam" id="PF21981">
    <property type="entry name" value="RecX_HTH3"/>
    <property type="match status" value="1"/>
</dbReference>
<dbReference type="RefSeq" id="WP_394459896.1">
    <property type="nucleotide sequence ID" value="NZ_JBIGHZ010000002.1"/>
</dbReference>
<accession>A0ABW7FUL5</accession>
<dbReference type="EMBL" id="JBIGHZ010000002">
    <property type="protein sequence ID" value="MFG6448014.1"/>
    <property type="molecule type" value="Genomic_DNA"/>
</dbReference>
<proteinExistence type="inferred from homology"/>
<dbReference type="InterPro" id="IPR053925">
    <property type="entry name" value="RecX_HTH_3rd"/>
</dbReference>
<keyword evidence="8" id="KW-1185">Reference proteome</keyword>
<dbReference type="PANTHER" id="PTHR33602">
    <property type="entry name" value="REGULATORY PROTEIN RECX FAMILY PROTEIN"/>
    <property type="match status" value="1"/>
</dbReference>
<dbReference type="Proteomes" id="UP001606099">
    <property type="component" value="Unassembled WGS sequence"/>
</dbReference>
<dbReference type="Gene3D" id="1.10.10.10">
    <property type="entry name" value="Winged helix-like DNA-binding domain superfamily/Winged helix DNA-binding domain"/>
    <property type="match status" value="3"/>
</dbReference>
<dbReference type="InterPro" id="IPR003783">
    <property type="entry name" value="Regulatory_RecX"/>
</dbReference>
<comment type="subcellular location">
    <subcellularLocation>
        <location evidence="1">Cytoplasm</location>
    </subcellularLocation>
</comment>
<evidence type="ECO:0000256" key="2">
    <source>
        <dbReference type="ARBA" id="ARBA00009695"/>
    </source>
</evidence>
<evidence type="ECO:0000259" key="5">
    <source>
        <dbReference type="Pfam" id="PF02631"/>
    </source>
</evidence>
<evidence type="ECO:0000256" key="3">
    <source>
        <dbReference type="ARBA" id="ARBA00018111"/>
    </source>
</evidence>
<comment type="caution">
    <text evidence="7">The sequence shown here is derived from an EMBL/GenBank/DDBJ whole genome shotgun (WGS) entry which is preliminary data.</text>
</comment>
<evidence type="ECO:0000259" key="6">
    <source>
        <dbReference type="Pfam" id="PF21981"/>
    </source>
</evidence>
<evidence type="ECO:0000256" key="1">
    <source>
        <dbReference type="ARBA" id="ARBA00004496"/>
    </source>
</evidence>
<gene>
    <name evidence="7" type="ORF">ACG0Z6_07095</name>
</gene>
<comment type="similarity">
    <text evidence="2">Belongs to the RecX family.</text>
</comment>
<feature type="domain" description="RecX second three-helical" evidence="5">
    <location>
        <begin position="78"/>
        <end position="113"/>
    </location>
</feature>
<dbReference type="PANTHER" id="PTHR33602:SF1">
    <property type="entry name" value="REGULATORY PROTEIN RECX FAMILY PROTEIN"/>
    <property type="match status" value="1"/>
</dbReference>
<dbReference type="InterPro" id="IPR036388">
    <property type="entry name" value="WH-like_DNA-bd_sf"/>
</dbReference>
<name>A0ABW7FUL5_9BURK</name>
<evidence type="ECO:0000313" key="7">
    <source>
        <dbReference type="EMBL" id="MFG6448014.1"/>
    </source>
</evidence>
<evidence type="ECO:0000256" key="4">
    <source>
        <dbReference type="ARBA" id="ARBA00022490"/>
    </source>
</evidence>
<keyword evidence="4" id="KW-0963">Cytoplasm</keyword>
<reference evidence="7 8" key="1">
    <citation type="submission" date="2024-08" db="EMBL/GenBank/DDBJ databases">
        <authorList>
            <person name="Lu H."/>
        </authorList>
    </citation>
    <scope>NUCLEOTIDE SEQUENCE [LARGE SCALE GENOMIC DNA]</scope>
    <source>
        <strain evidence="7 8">BYS180W</strain>
    </source>
</reference>
<dbReference type="InterPro" id="IPR053924">
    <property type="entry name" value="RecX_HTH_2nd"/>
</dbReference>
<dbReference type="Pfam" id="PF02631">
    <property type="entry name" value="RecX_HTH2"/>
    <property type="match status" value="1"/>
</dbReference>
<organism evidence="7 8">
    <name type="scientific">Roseateles rivi</name>
    <dbReference type="NCBI Taxonomy" id="3299028"/>
    <lineage>
        <taxon>Bacteria</taxon>
        <taxon>Pseudomonadati</taxon>
        <taxon>Pseudomonadota</taxon>
        <taxon>Betaproteobacteria</taxon>
        <taxon>Burkholderiales</taxon>
        <taxon>Sphaerotilaceae</taxon>
        <taxon>Roseateles</taxon>
    </lineage>
</organism>
<protein>
    <recommendedName>
        <fullName evidence="3">Regulatory protein RecX</fullName>
    </recommendedName>
</protein>
<feature type="domain" description="RecX third three-helical" evidence="6">
    <location>
        <begin position="122"/>
        <end position="163"/>
    </location>
</feature>